<protein>
    <submittedName>
        <fullName evidence="1">Uncharacterized protein</fullName>
    </submittedName>
</protein>
<proteinExistence type="predicted"/>
<dbReference type="Proteomes" id="UP001168821">
    <property type="component" value="Unassembled WGS sequence"/>
</dbReference>
<dbReference type="AlphaFoldDB" id="A0AA38MLE9"/>
<comment type="caution">
    <text evidence="1">The sequence shown here is derived from an EMBL/GenBank/DDBJ whole genome shotgun (WGS) entry which is preliminary data.</text>
</comment>
<accession>A0AA38MLE9</accession>
<dbReference type="EMBL" id="JALNTZ010000002">
    <property type="protein sequence ID" value="KAJ3662060.1"/>
    <property type="molecule type" value="Genomic_DNA"/>
</dbReference>
<evidence type="ECO:0000313" key="2">
    <source>
        <dbReference type="Proteomes" id="UP001168821"/>
    </source>
</evidence>
<evidence type="ECO:0000313" key="1">
    <source>
        <dbReference type="EMBL" id="KAJ3662060.1"/>
    </source>
</evidence>
<sequence length="96" mass="11129">MKLPSLADRHVRGDMLTTFQASTNISSPIRHLFPLKIGGRTRGDRFKLEKDNFRTSIRQTFVTNMVFTDWNALLPEVVESASVPRFKDNYTFRNHS</sequence>
<name>A0AA38MLE9_9CUCU</name>
<reference evidence="1" key="1">
    <citation type="journal article" date="2023" name="G3 (Bethesda)">
        <title>Whole genome assemblies of Zophobas morio and Tenebrio molitor.</title>
        <authorList>
            <person name="Kaur S."/>
            <person name="Stinson S.A."/>
            <person name="diCenzo G.C."/>
        </authorList>
    </citation>
    <scope>NUCLEOTIDE SEQUENCE</scope>
    <source>
        <strain evidence="1">QUZm001</strain>
    </source>
</reference>
<organism evidence="1 2">
    <name type="scientific">Zophobas morio</name>
    <dbReference type="NCBI Taxonomy" id="2755281"/>
    <lineage>
        <taxon>Eukaryota</taxon>
        <taxon>Metazoa</taxon>
        <taxon>Ecdysozoa</taxon>
        <taxon>Arthropoda</taxon>
        <taxon>Hexapoda</taxon>
        <taxon>Insecta</taxon>
        <taxon>Pterygota</taxon>
        <taxon>Neoptera</taxon>
        <taxon>Endopterygota</taxon>
        <taxon>Coleoptera</taxon>
        <taxon>Polyphaga</taxon>
        <taxon>Cucujiformia</taxon>
        <taxon>Tenebrionidae</taxon>
        <taxon>Zophobas</taxon>
    </lineage>
</organism>
<keyword evidence="2" id="KW-1185">Reference proteome</keyword>
<gene>
    <name evidence="1" type="ORF">Zmor_006426</name>
</gene>